<feature type="signal peptide" evidence="1">
    <location>
        <begin position="1"/>
        <end position="20"/>
    </location>
</feature>
<organism evidence="2 3">
    <name type="scientific">Pseudoalteromonas amylolytica</name>
    <dbReference type="NCBI Taxonomy" id="1859457"/>
    <lineage>
        <taxon>Bacteria</taxon>
        <taxon>Pseudomonadati</taxon>
        <taxon>Pseudomonadota</taxon>
        <taxon>Gammaproteobacteria</taxon>
        <taxon>Alteromonadales</taxon>
        <taxon>Pseudoalteromonadaceae</taxon>
        <taxon>Pseudoalteromonas</taxon>
    </lineage>
</organism>
<accession>A0A1S1MYJ0</accession>
<dbReference type="OrthoDB" id="7056038at2"/>
<keyword evidence="1" id="KW-0732">Signal</keyword>
<dbReference type="Pfam" id="PF14431">
    <property type="entry name" value="YwqJ-deaminase"/>
    <property type="match status" value="1"/>
</dbReference>
<evidence type="ECO:0000256" key="1">
    <source>
        <dbReference type="SAM" id="SignalP"/>
    </source>
</evidence>
<feature type="chain" id="PRO_5010276599" description="Adhesin" evidence="1">
    <location>
        <begin position="21"/>
        <end position="282"/>
    </location>
</feature>
<evidence type="ECO:0000313" key="2">
    <source>
        <dbReference type="EMBL" id="OHU92812.1"/>
    </source>
</evidence>
<dbReference type="AlphaFoldDB" id="A0A1S1MYJ0"/>
<keyword evidence="3" id="KW-1185">Reference proteome</keyword>
<dbReference type="Proteomes" id="UP000179786">
    <property type="component" value="Unassembled WGS sequence"/>
</dbReference>
<proteinExistence type="predicted"/>
<gene>
    <name evidence="2" type="ORF">BET10_05010</name>
</gene>
<protein>
    <recommendedName>
        <fullName evidence="4">Adhesin</fullName>
    </recommendedName>
</protein>
<dbReference type="RefSeq" id="WP_070983372.1">
    <property type="nucleotide sequence ID" value="NZ_MKJU01000006.1"/>
</dbReference>
<reference evidence="2 3" key="1">
    <citation type="submission" date="2016-09" db="EMBL/GenBank/DDBJ databases">
        <title>Pseudoalteromonas amylolytica sp. nov., isolated from the surface seawater.</title>
        <authorList>
            <person name="Wu Y.-H."/>
            <person name="Cheng H."/>
            <person name="Jin X.-B."/>
            <person name="Wang C.-S."/>
            <person name="Xu X.-W."/>
        </authorList>
    </citation>
    <scope>NUCLEOTIDE SEQUENCE [LARGE SCALE GENOMIC DNA]</scope>
    <source>
        <strain evidence="2 3">JW1</strain>
    </source>
</reference>
<dbReference type="EMBL" id="MKJU01000006">
    <property type="protein sequence ID" value="OHU92812.1"/>
    <property type="molecule type" value="Genomic_DNA"/>
</dbReference>
<evidence type="ECO:0008006" key="4">
    <source>
        <dbReference type="Google" id="ProtNLM"/>
    </source>
</evidence>
<comment type="caution">
    <text evidence="2">The sequence shown here is derived from an EMBL/GenBank/DDBJ whole genome shotgun (WGS) entry which is preliminary data.</text>
</comment>
<sequence>MNNKLCLIAFLYLTSFQSYAVGQAGCALPNAGKEIAEGEVFGNTPLTEDEQFRKAVSLEGQYWSNSKAANPQAKIGLLSNAKTNNAAAYARAKINVGGLEGFEEAEDGIYQTSGNININVKYGSVKNESWITTVNSDTPGEFEFRINNVNKYMERLEKEYAVAGQSVGKISGTRVNPLTRKFIQEYLTFSDDGLPFEEGGRLLNEVSGLPGMHAEVLAFNDMVNIAEEYGVTLTEEELSRITIATVRVSKLPLKTGFDFTACPNCSGILNRTGVSIITNDPL</sequence>
<evidence type="ECO:0000313" key="3">
    <source>
        <dbReference type="Proteomes" id="UP000179786"/>
    </source>
</evidence>
<dbReference type="InterPro" id="IPR025968">
    <property type="entry name" value="YwqJ_deaminase"/>
</dbReference>
<name>A0A1S1MYJ0_9GAMM</name>